<feature type="transmembrane region" description="Helical" evidence="1">
    <location>
        <begin position="95"/>
        <end position="115"/>
    </location>
</feature>
<accession>A0A0J7XV22</accession>
<feature type="transmembrane region" description="Helical" evidence="1">
    <location>
        <begin position="43"/>
        <end position="58"/>
    </location>
</feature>
<feature type="transmembrane region" description="Helical" evidence="1">
    <location>
        <begin position="70"/>
        <end position="89"/>
    </location>
</feature>
<reference evidence="2 3" key="1">
    <citation type="journal article" date="2015" name="G3 (Bethesda)">
        <title>Insights into Ongoing Evolution of the Hexachlorocyclohexane Catabolic Pathway from Comparative Genomics of Ten Sphingomonadaceae Strains.</title>
        <authorList>
            <person name="Pearce S.L."/>
            <person name="Oakeshott J.G."/>
            <person name="Pandey G."/>
        </authorList>
    </citation>
    <scope>NUCLEOTIDE SEQUENCE [LARGE SCALE GENOMIC DNA]</scope>
    <source>
        <strain evidence="2 3">LL02</strain>
    </source>
</reference>
<protein>
    <submittedName>
        <fullName evidence="2">Uncharacterized protein</fullName>
    </submittedName>
</protein>
<evidence type="ECO:0000313" key="2">
    <source>
        <dbReference type="EMBL" id="KMS55469.1"/>
    </source>
</evidence>
<keyword evidence="1" id="KW-1133">Transmembrane helix</keyword>
<name>A0A0J7XV22_9SPHN</name>
<gene>
    <name evidence="2" type="ORF">V474_17665</name>
</gene>
<comment type="caution">
    <text evidence="2">The sequence shown here is derived from an EMBL/GenBank/DDBJ whole genome shotgun (WGS) entry which is preliminary data.</text>
</comment>
<organism evidence="2 3">
    <name type="scientific">Novosphingobium barchaimii LL02</name>
    <dbReference type="NCBI Taxonomy" id="1114963"/>
    <lineage>
        <taxon>Bacteria</taxon>
        <taxon>Pseudomonadati</taxon>
        <taxon>Pseudomonadota</taxon>
        <taxon>Alphaproteobacteria</taxon>
        <taxon>Sphingomonadales</taxon>
        <taxon>Sphingomonadaceae</taxon>
        <taxon>Novosphingobium</taxon>
    </lineage>
</organism>
<feature type="transmembrane region" description="Helical" evidence="1">
    <location>
        <begin position="20"/>
        <end position="37"/>
    </location>
</feature>
<proteinExistence type="predicted"/>
<dbReference type="PATRIC" id="fig|1114963.3.peg.2367"/>
<evidence type="ECO:0000256" key="1">
    <source>
        <dbReference type="SAM" id="Phobius"/>
    </source>
</evidence>
<dbReference type="Proteomes" id="UP000052268">
    <property type="component" value="Unassembled WGS sequence"/>
</dbReference>
<keyword evidence="1" id="KW-0472">Membrane</keyword>
<keyword evidence="3" id="KW-1185">Reference proteome</keyword>
<dbReference type="AlphaFoldDB" id="A0A0J7XV22"/>
<evidence type="ECO:0000313" key="3">
    <source>
        <dbReference type="Proteomes" id="UP000052268"/>
    </source>
</evidence>
<keyword evidence="1" id="KW-0812">Transmembrane</keyword>
<dbReference type="EMBL" id="JACU01000005">
    <property type="protein sequence ID" value="KMS55469.1"/>
    <property type="molecule type" value="Genomic_DNA"/>
</dbReference>
<sequence length="128" mass="14614">MRHMFEGTLARQYSNRLQLVVLLLIWSLSNWIVSFFADDLSNPVSFAAVIPLGVIYALEKIRLMSWFSGLTLPVLAVVISAHLFLWIGHRVPYSSSWAISGTCIALVLSLCFLMVRLWTWDNRNRTVT</sequence>